<dbReference type="Proteomes" id="UP000675284">
    <property type="component" value="Unassembled WGS sequence"/>
</dbReference>
<dbReference type="InterPro" id="IPR036162">
    <property type="entry name" value="Resolvase-like_N_sf"/>
</dbReference>
<dbReference type="RefSeq" id="WP_166530251.1">
    <property type="nucleotide sequence ID" value="NZ_JAGSOT010000020.1"/>
</dbReference>
<dbReference type="InterPro" id="IPR006119">
    <property type="entry name" value="Resolv_N"/>
</dbReference>
<accession>A0A941DUP6</accession>
<protein>
    <submittedName>
        <fullName evidence="2">Recombinase family protein</fullName>
    </submittedName>
</protein>
<keyword evidence="3" id="KW-1185">Reference proteome</keyword>
<gene>
    <name evidence="2" type="ORF">KCX74_08450</name>
</gene>
<organism evidence="2 3">
    <name type="scientific">Virgibacillus salarius</name>
    <dbReference type="NCBI Taxonomy" id="447199"/>
    <lineage>
        <taxon>Bacteria</taxon>
        <taxon>Bacillati</taxon>
        <taxon>Bacillota</taxon>
        <taxon>Bacilli</taxon>
        <taxon>Bacillales</taxon>
        <taxon>Bacillaceae</taxon>
        <taxon>Virgibacillus</taxon>
    </lineage>
</organism>
<dbReference type="GO" id="GO:0003677">
    <property type="term" value="F:DNA binding"/>
    <property type="evidence" value="ECO:0007669"/>
    <property type="project" value="InterPro"/>
</dbReference>
<comment type="caution">
    <text evidence="2">The sequence shown here is derived from an EMBL/GenBank/DDBJ whole genome shotgun (WGS) entry which is preliminary data.</text>
</comment>
<reference evidence="2" key="1">
    <citation type="submission" date="2021-04" db="EMBL/GenBank/DDBJ databases">
        <title>Isolation and polyphasic classification of algal microorganism.</title>
        <authorList>
            <person name="Wang S."/>
        </authorList>
    </citation>
    <scope>NUCLEOTIDE SEQUENCE</scope>
    <source>
        <strain evidence="2">720a</strain>
    </source>
</reference>
<dbReference type="Gene3D" id="3.40.50.1390">
    <property type="entry name" value="Resolvase, N-terminal catalytic domain"/>
    <property type="match status" value="1"/>
</dbReference>
<dbReference type="AlphaFoldDB" id="A0A941DUP6"/>
<proteinExistence type="predicted"/>
<evidence type="ECO:0000313" key="3">
    <source>
        <dbReference type="Proteomes" id="UP000675284"/>
    </source>
</evidence>
<sequence length="58" mass="7026">MRRESTSERAVFFDKLRGKNYKRPQYQLLKQLVRENDEIVFDYITRVGRSMNETLKNG</sequence>
<dbReference type="GO" id="GO:0000150">
    <property type="term" value="F:DNA strand exchange activity"/>
    <property type="evidence" value="ECO:0007669"/>
    <property type="project" value="InterPro"/>
</dbReference>
<dbReference type="Pfam" id="PF00239">
    <property type="entry name" value="Resolvase"/>
    <property type="match status" value="1"/>
</dbReference>
<evidence type="ECO:0000259" key="1">
    <source>
        <dbReference type="Pfam" id="PF00239"/>
    </source>
</evidence>
<dbReference type="SUPFAM" id="SSF53041">
    <property type="entry name" value="Resolvase-like"/>
    <property type="match status" value="1"/>
</dbReference>
<evidence type="ECO:0000313" key="2">
    <source>
        <dbReference type="EMBL" id="MBR7796071.1"/>
    </source>
</evidence>
<feature type="domain" description="Resolvase/invertase-type recombinase catalytic" evidence="1">
    <location>
        <begin position="10"/>
        <end position="56"/>
    </location>
</feature>
<name>A0A941DUP6_9BACI</name>
<dbReference type="EMBL" id="JAGSOT010000020">
    <property type="protein sequence ID" value="MBR7796071.1"/>
    <property type="molecule type" value="Genomic_DNA"/>
</dbReference>